<dbReference type="Pfam" id="PF16937">
    <property type="entry name" value="T3SS_HrpK1"/>
    <property type="match status" value="1"/>
</dbReference>
<reference evidence="3 4" key="1">
    <citation type="submission" date="2015-11" db="EMBL/GenBank/DDBJ databases">
        <title>Expanding the genomic diversity of Burkholderia species for the development of highly accurate diagnostics.</title>
        <authorList>
            <person name="Sahl J."/>
            <person name="Keim P."/>
            <person name="Wagner D."/>
        </authorList>
    </citation>
    <scope>NUCLEOTIDE SEQUENCE [LARGE SCALE GENOMIC DNA]</scope>
    <source>
        <strain evidence="3 4">TSV85</strain>
    </source>
</reference>
<feature type="compositionally biased region" description="Low complexity" evidence="1">
    <location>
        <begin position="55"/>
        <end position="68"/>
    </location>
</feature>
<dbReference type="InterPro" id="IPR031613">
    <property type="entry name" value="HrpK"/>
</dbReference>
<accession>A0A103E1N1</accession>
<evidence type="ECO:0000313" key="4">
    <source>
        <dbReference type="Proteomes" id="UP000062788"/>
    </source>
</evidence>
<evidence type="ECO:0008006" key="5">
    <source>
        <dbReference type="Google" id="ProtNLM"/>
    </source>
</evidence>
<comment type="caution">
    <text evidence="3">The sequence shown here is derived from an EMBL/GenBank/DDBJ whole genome shotgun (WGS) entry which is preliminary data.</text>
</comment>
<dbReference type="RefSeq" id="WP_059517371.1">
    <property type="nucleotide sequence ID" value="NZ_LOWA01000032.1"/>
</dbReference>
<feature type="transmembrane region" description="Helical" evidence="2">
    <location>
        <begin position="522"/>
        <end position="543"/>
    </location>
</feature>
<organism evidence="3 4">
    <name type="scientific">Burkholderia singularis</name>
    <dbReference type="NCBI Taxonomy" id="1503053"/>
    <lineage>
        <taxon>Bacteria</taxon>
        <taxon>Pseudomonadati</taxon>
        <taxon>Pseudomonadota</taxon>
        <taxon>Betaproteobacteria</taxon>
        <taxon>Burkholderiales</taxon>
        <taxon>Burkholderiaceae</taxon>
        <taxon>Burkholderia</taxon>
        <taxon>pseudomallei group</taxon>
    </lineage>
</organism>
<dbReference type="EMBL" id="LOWA01000032">
    <property type="protein sequence ID" value="KVE26772.1"/>
    <property type="molecule type" value="Genomic_DNA"/>
</dbReference>
<evidence type="ECO:0000313" key="3">
    <source>
        <dbReference type="EMBL" id="KVE26772.1"/>
    </source>
</evidence>
<dbReference type="AlphaFoldDB" id="A0A103E1N1"/>
<keyword evidence="2" id="KW-0812">Transmembrane</keyword>
<keyword evidence="2" id="KW-0472">Membrane</keyword>
<evidence type="ECO:0000256" key="1">
    <source>
        <dbReference type="SAM" id="MobiDB-lite"/>
    </source>
</evidence>
<keyword evidence="4" id="KW-1185">Reference proteome</keyword>
<proteinExistence type="predicted"/>
<name>A0A103E1N1_9BURK</name>
<feature type="region of interest" description="Disordered" evidence="1">
    <location>
        <begin position="55"/>
        <end position="77"/>
    </location>
</feature>
<keyword evidence="2" id="KW-1133">Transmembrane helix</keyword>
<protein>
    <recommendedName>
        <fullName evidence="5">Type III effector HrpK</fullName>
    </recommendedName>
</protein>
<gene>
    <name evidence="3" type="ORF">WS67_14340</name>
</gene>
<dbReference type="Proteomes" id="UP000062788">
    <property type="component" value="Unassembled WGS sequence"/>
</dbReference>
<evidence type="ECO:0000256" key="2">
    <source>
        <dbReference type="SAM" id="Phobius"/>
    </source>
</evidence>
<feature type="region of interest" description="Disordered" evidence="1">
    <location>
        <begin position="225"/>
        <end position="246"/>
    </location>
</feature>
<sequence length="572" mass="59953">MVSLSFPLPATDSTAAASGRTHADKLRQGAATAFAIDALLNESLRVPARRRFSTATASASRRLNTARADQPADRNAQAASDGSYALLDAYSAQSDAADLAQWSNLAADDQRMPLERPIAAMQILAGEPSASGQRPTAGQISAALNFVYDNPSLRTALQNKRALKPDGGIDRGRLGDFLKDARTNLALADKNIKEYQAKHPDATRDALNIARAAALLQAYLPIAGESAGHRSNGKDNNYAGGKNGGGLTSRQQIDALQDNEGFSASLKAAAKAWSSKGAFDAIDRSGDDKATKPRSDDLTANNVSNFVLKDAPSDEAAEQDFLWRASVRNITADTDIQSLGPDVLARPQNYAARQKAAVMIKLMETLVDVVAGGADGLRDVRITVAELQRAIAVLANDPAAAAYLRKTAPPQMQSLSAMFEQAGGNAGGVAAGSVAELAGRPSLRDAAAVVKNVTDKVKDARGAIQEAKTAAEQLYKLTGAAGKEIAERAASRVLGLTMRAGVRGAMGALTATMGALAGTGPAGWVLDAVLVIPDIVLGVLWIVELIRKHQRQAAFADNVNPTLRQFGMTLPS</sequence>